<proteinExistence type="inferred from homology"/>
<dbReference type="AlphaFoldDB" id="A0ABD1KUB9"/>
<evidence type="ECO:0000256" key="4">
    <source>
        <dbReference type="SAM" id="MobiDB-lite"/>
    </source>
</evidence>
<evidence type="ECO:0000256" key="1">
    <source>
        <dbReference type="ARBA" id="ARBA00008535"/>
    </source>
</evidence>
<evidence type="ECO:0000259" key="5">
    <source>
        <dbReference type="PROSITE" id="PS51720"/>
    </source>
</evidence>
<sequence length="801" mass="89376">MRGASGGLYFEMEQHTLQEVEDSRNGILLRAQKRLMRAKSEKCMFNGVTKTTDKLNLVLLGARGSGKSSVGNTIMSGQEEFDQKKRTACCVTKACRVAGRQVCLVDTPGWWMNYFAQDSPASVKREMMRSVHLCPPGPHCLVLVVRVDKAFTETYARALHEHVKLLGGEVWNHTLVVFSFGDWLGDTTIEYYIESEGRALQWLVKQCGNRYHVFNNKSKGDGFQVTVMLEKIEDMLVGNGGCHYKTDEKIFMELEKRRRTEDEQANDRVGKVGRQRKVLRSLVEVIKVPTDLIITLLGGRHCGKSSTGNTILNTEEFEVCGQDIDLVEIRGRVTERDVTVIKVTECNSVNLKKYDVINKLSLHSCGHGIILLVINCSCSFRNVEFQATVARLSILGMPLWHRTMVLFTNGDWLGGTTIEQHIESEGEPLRKLIENCGNRYHVLNNKNRADRCQVSELMEKIEEMLVLLRLQDQKHKDVVDATLMGLSAGSEKLETNCSAEPNEQISISCATCPVESGEVFQPLSVPESADVSDMMPAPQMTDRLSGPPDERWVWPQRGDTMVSRGGSTPVVAQMHGGWQLVSANGGRRILVVNAPEWLCSGASQGPAAWGGANGWSPAFPDRGSAWLVITPMPHRQSRMLLGGENAVYCEQATECVASTSPPTNHYDRRHLKEFIKSGSLQELIDDWGDSNIEELEAFIDSYIDMLLKDSLESAKPEQSSPDHSSSRSDKQMCVVEACHEVLSSIDRKLSKLGMLERMQRDLEELKRASEQRTSAMDLKDPAQTADCSIVKQSEEQAGDNT</sequence>
<keyword evidence="7" id="KW-1185">Reference proteome</keyword>
<dbReference type="GO" id="GO:0005525">
    <property type="term" value="F:GTP binding"/>
    <property type="evidence" value="ECO:0007669"/>
    <property type="project" value="UniProtKB-KW"/>
</dbReference>
<dbReference type="Gene3D" id="3.40.50.300">
    <property type="entry name" value="P-loop containing nucleotide triphosphate hydrolases"/>
    <property type="match status" value="2"/>
</dbReference>
<dbReference type="PANTHER" id="PTHR10903:SF179">
    <property type="entry name" value="GTPASE IMAP FAMILY MEMBER 8"/>
    <property type="match status" value="1"/>
</dbReference>
<name>A0ABD1KUB9_9TELE</name>
<dbReference type="InterPro" id="IPR027417">
    <property type="entry name" value="P-loop_NTPase"/>
</dbReference>
<keyword evidence="3" id="KW-0342">GTP-binding</keyword>
<feature type="domain" description="AIG1-type G" evidence="5">
    <location>
        <begin position="52"/>
        <end position="253"/>
    </location>
</feature>
<comment type="caution">
    <text evidence="6">The sequence shown here is derived from an EMBL/GenBank/DDBJ whole genome shotgun (WGS) entry which is preliminary data.</text>
</comment>
<protein>
    <recommendedName>
        <fullName evidence="5">AIG1-type G domain-containing protein</fullName>
    </recommendedName>
</protein>
<dbReference type="SUPFAM" id="SSF52540">
    <property type="entry name" value="P-loop containing nucleoside triphosphate hydrolases"/>
    <property type="match status" value="2"/>
</dbReference>
<evidence type="ECO:0000256" key="2">
    <source>
        <dbReference type="ARBA" id="ARBA00022741"/>
    </source>
</evidence>
<organism evidence="6 7">
    <name type="scientific">Coilia grayii</name>
    <name type="common">Gray's grenadier anchovy</name>
    <dbReference type="NCBI Taxonomy" id="363190"/>
    <lineage>
        <taxon>Eukaryota</taxon>
        <taxon>Metazoa</taxon>
        <taxon>Chordata</taxon>
        <taxon>Craniata</taxon>
        <taxon>Vertebrata</taxon>
        <taxon>Euteleostomi</taxon>
        <taxon>Actinopterygii</taxon>
        <taxon>Neopterygii</taxon>
        <taxon>Teleostei</taxon>
        <taxon>Clupei</taxon>
        <taxon>Clupeiformes</taxon>
        <taxon>Clupeoidei</taxon>
        <taxon>Engraulidae</taxon>
        <taxon>Coilinae</taxon>
        <taxon>Coilia</taxon>
    </lineage>
</organism>
<dbReference type="PROSITE" id="PS51720">
    <property type="entry name" value="G_AIG1"/>
    <property type="match status" value="1"/>
</dbReference>
<dbReference type="FunFam" id="3.40.50.300:FF:001809">
    <property type="entry name" value="Si:ch1073-365p7.2"/>
    <property type="match status" value="1"/>
</dbReference>
<comment type="similarity">
    <text evidence="1">Belongs to the TRAFAC class TrmE-Era-EngA-EngB-Septin-like GTPase superfamily. AIG1/Toc34/Toc159-like paraseptin GTPase family. IAN subfamily.</text>
</comment>
<evidence type="ECO:0000313" key="6">
    <source>
        <dbReference type="EMBL" id="KAL2102747.1"/>
    </source>
</evidence>
<accession>A0ABD1KUB9</accession>
<dbReference type="EMBL" id="JBHFQA010000002">
    <property type="protein sequence ID" value="KAL2102747.1"/>
    <property type="molecule type" value="Genomic_DNA"/>
</dbReference>
<feature type="region of interest" description="Disordered" evidence="4">
    <location>
        <begin position="766"/>
        <end position="801"/>
    </location>
</feature>
<dbReference type="Pfam" id="PF04548">
    <property type="entry name" value="AIG1"/>
    <property type="match status" value="2"/>
</dbReference>
<dbReference type="InterPro" id="IPR045058">
    <property type="entry name" value="GIMA/IAN/Toc"/>
</dbReference>
<evidence type="ECO:0000313" key="7">
    <source>
        <dbReference type="Proteomes" id="UP001591681"/>
    </source>
</evidence>
<keyword evidence="2" id="KW-0547">Nucleotide-binding</keyword>
<reference evidence="6 7" key="1">
    <citation type="submission" date="2024-09" db="EMBL/GenBank/DDBJ databases">
        <title>A chromosome-level genome assembly of Gray's grenadier anchovy, Coilia grayii.</title>
        <authorList>
            <person name="Fu Z."/>
        </authorList>
    </citation>
    <scope>NUCLEOTIDE SEQUENCE [LARGE SCALE GENOMIC DNA]</scope>
    <source>
        <strain evidence="6">G4</strain>
        <tissue evidence="6">Muscle</tissue>
    </source>
</reference>
<dbReference type="PANTHER" id="PTHR10903">
    <property type="entry name" value="GTPASE, IMAP FAMILY MEMBER-RELATED"/>
    <property type="match status" value="1"/>
</dbReference>
<dbReference type="Proteomes" id="UP001591681">
    <property type="component" value="Unassembled WGS sequence"/>
</dbReference>
<dbReference type="InterPro" id="IPR006703">
    <property type="entry name" value="G_AIG1"/>
</dbReference>
<gene>
    <name evidence="6" type="ORF">ACEWY4_001915</name>
</gene>
<evidence type="ECO:0000256" key="3">
    <source>
        <dbReference type="ARBA" id="ARBA00023134"/>
    </source>
</evidence>